<keyword evidence="2 6" id="KW-0378">Hydrolase</keyword>
<proteinExistence type="inferred from homology"/>
<sequence length="373" mass="42556">MQLLGLVVCVVLGTLPARSSGEVLTHVDPETQMNVSGIISHWGFPVEEHFVETEDGYILCLHRIPHGRKNGADTGPRPAVLLQHGLLADASTWVTNLPNSSLGFLLADAGYDVWMGNSRGNTWSRRHRSLSPDRDEFWAFSFDEMANYDLPASVDFVLSRTGQEQLFYVGHSQGTSIGFVAFSRKPELARKIKLFFALGPVASLDYSTSPLSKLAYLPEFVVKDLFGVQEFLPQSRMMKWLSTHFCNHVILKELCGNVFFLLCGFNERNFNMIFKSHKFQAFDWGSPAKNMLHYNQTRPPSYDVRDMLVPTAVWYGGHDWLADPKDVSMLLPRITKLVYSKLLPEWEHLDFLWGLDAPWRLYSRIVSLMRKHR</sequence>
<evidence type="ECO:0000256" key="2">
    <source>
        <dbReference type="PIRNR" id="PIRNR000862"/>
    </source>
</evidence>
<organism evidence="5 6">
    <name type="scientific">Erinaceus europaeus</name>
    <name type="common">Western European hedgehog</name>
    <dbReference type="NCBI Taxonomy" id="9365"/>
    <lineage>
        <taxon>Eukaryota</taxon>
        <taxon>Metazoa</taxon>
        <taxon>Chordata</taxon>
        <taxon>Craniata</taxon>
        <taxon>Vertebrata</taxon>
        <taxon>Euteleostomi</taxon>
        <taxon>Mammalia</taxon>
        <taxon>Eutheria</taxon>
        <taxon>Laurasiatheria</taxon>
        <taxon>Eulipotyphla</taxon>
        <taxon>Erinaceidae</taxon>
        <taxon>Erinaceinae</taxon>
        <taxon>Erinaceus</taxon>
    </lineage>
</organism>
<dbReference type="GeneID" id="103126304"/>
<evidence type="ECO:0000313" key="5">
    <source>
        <dbReference type="Proteomes" id="UP001652624"/>
    </source>
</evidence>
<dbReference type="Gene3D" id="3.40.50.1820">
    <property type="entry name" value="alpha/beta hydrolase"/>
    <property type="match status" value="1"/>
</dbReference>
<feature type="signal peptide" evidence="3">
    <location>
        <begin position="1"/>
        <end position="21"/>
    </location>
</feature>
<dbReference type="PANTHER" id="PTHR11005">
    <property type="entry name" value="LYSOSOMAL ACID LIPASE-RELATED"/>
    <property type="match status" value="1"/>
</dbReference>
<feature type="domain" description="Partial AB-hydrolase lipase" evidence="4">
    <location>
        <begin position="36"/>
        <end position="97"/>
    </location>
</feature>
<dbReference type="PIRSF" id="PIRSF000862">
    <property type="entry name" value="Steryl_ester_lip"/>
    <property type="match status" value="1"/>
</dbReference>
<dbReference type="GO" id="GO:0016787">
    <property type="term" value="F:hydrolase activity"/>
    <property type="evidence" value="ECO:0007669"/>
    <property type="project" value="UniProtKB-KW"/>
</dbReference>
<comment type="similarity">
    <text evidence="1 2">Belongs to the AB hydrolase superfamily. Lipase family.</text>
</comment>
<feature type="chain" id="PRO_5046495988" description="Lipase" evidence="3">
    <location>
        <begin position="22"/>
        <end position="373"/>
    </location>
</feature>
<dbReference type="InterPro" id="IPR029058">
    <property type="entry name" value="AB_hydrolase_fold"/>
</dbReference>
<dbReference type="RefSeq" id="XP_060041139.1">
    <property type="nucleotide sequence ID" value="XM_060185156.1"/>
</dbReference>
<reference evidence="6" key="2">
    <citation type="submission" date="2025-08" db="UniProtKB">
        <authorList>
            <consortium name="RefSeq"/>
        </authorList>
    </citation>
    <scope>IDENTIFICATION</scope>
</reference>
<keyword evidence="5" id="KW-1185">Reference proteome</keyword>
<evidence type="ECO:0000313" key="6">
    <source>
        <dbReference type="RefSeq" id="XP_060041139.1"/>
    </source>
</evidence>
<evidence type="ECO:0000259" key="4">
    <source>
        <dbReference type="Pfam" id="PF04083"/>
    </source>
</evidence>
<dbReference type="InterPro" id="IPR006693">
    <property type="entry name" value="AB_hydrolase_lipase"/>
</dbReference>
<evidence type="ECO:0000256" key="1">
    <source>
        <dbReference type="ARBA" id="ARBA00010701"/>
    </source>
</evidence>
<dbReference type="InterPro" id="IPR025483">
    <property type="entry name" value="Lipase_euk"/>
</dbReference>
<dbReference type="SUPFAM" id="SSF53474">
    <property type="entry name" value="alpha/beta-Hydrolases"/>
    <property type="match status" value="1"/>
</dbReference>
<protein>
    <recommendedName>
        <fullName evidence="2">Lipase</fullName>
    </recommendedName>
</protein>
<gene>
    <name evidence="6" type="primary">LIPA</name>
</gene>
<accession>A0ABM3WX48</accession>
<dbReference type="Pfam" id="PF04083">
    <property type="entry name" value="Abhydro_lipase"/>
    <property type="match status" value="1"/>
</dbReference>
<name>A0ABM3WX48_ERIEU</name>
<keyword evidence="3" id="KW-0732">Signal</keyword>
<keyword evidence="2" id="KW-0443">Lipid metabolism</keyword>
<dbReference type="Proteomes" id="UP001652624">
    <property type="component" value="Chromosome 1"/>
</dbReference>
<keyword evidence="2" id="KW-0442">Lipid degradation</keyword>
<reference evidence="5" key="1">
    <citation type="submission" date="2025-05" db="UniProtKB">
        <authorList>
            <consortium name="RefSeq"/>
        </authorList>
    </citation>
    <scope>NUCLEOTIDE SEQUENCE [LARGE SCALE GENOMIC DNA]</scope>
</reference>
<evidence type="ECO:0000256" key="3">
    <source>
        <dbReference type="SAM" id="SignalP"/>
    </source>
</evidence>